<feature type="compositionally biased region" description="Low complexity" evidence="9">
    <location>
        <begin position="417"/>
        <end position="444"/>
    </location>
</feature>
<evidence type="ECO:0000256" key="4">
    <source>
        <dbReference type="ARBA" id="ARBA00022771"/>
    </source>
</evidence>
<feature type="region of interest" description="Disordered" evidence="9">
    <location>
        <begin position="268"/>
        <end position="367"/>
    </location>
</feature>
<dbReference type="SMART" id="SM00233">
    <property type="entry name" value="PH"/>
    <property type="match status" value="1"/>
</dbReference>
<evidence type="ECO:0000313" key="13">
    <source>
        <dbReference type="Proteomes" id="UP001432322"/>
    </source>
</evidence>
<dbReference type="FunFam" id="3.40.50.300:FF:000178">
    <property type="entry name" value="Arf-GAP with GTPase, ANK repeat and PH domain-containing protein 1"/>
    <property type="match status" value="1"/>
</dbReference>
<dbReference type="GO" id="GO:0008270">
    <property type="term" value="F:zinc ion binding"/>
    <property type="evidence" value="ECO:0007669"/>
    <property type="project" value="UniProtKB-KW"/>
</dbReference>
<dbReference type="Gene3D" id="1.25.40.20">
    <property type="entry name" value="Ankyrin repeat-containing domain"/>
    <property type="match status" value="1"/>
</dbReference>
<dbReference type="Pfam" id="PF00071">
    <property type="entry name" value="Ras"/>
    <property type="match status" value="1"/>
</dbReference>
<dbReference type="SMART" id="SM00105">
    <property type="entry name" value="ArfGap"/>
    <property type="match status" value="1"/>
</dbReference>
<feature type="non-terminal residue" evidence="12">
    <location>
        <position position="1"/>
    </location>
</feature>
<reference evidence="12" key="1">
    <citation type="submission" date="2023-10" db="EMBL/GenBank/DDBJ databases">
        <title>Genome assembly of Pristionchus species.</title>
        <authorList>
            <person name="Yoshida K."/>
            <person name="Sommer R.J."/>
        </authorList>
    </citation>
    <scope>NUCLEOTIDE SEQUENCE</scope>
    <source>
        <strain evidence="12">RS5133</strain>
    </source>
</reference>
<dbReference type="PROSITE" id="PS51421">
    <property type="entry name" value="RAS"/>
    <property type="match status" value="1"/>
</dbReference>
<dbReference type="InterPro" id="IPR002110">
    <property type="entry name" value="Ankyrin_rpt"/>
</dbReference>
<dbReference type="PROSITE" id="PS51419">
    <property type="entry name" value="RAB"/>
    <property type="match status" value="1"/>
</dbReference>
<dbReference type="Gene3D" id="2.30.29.30">
    <property type="entry name" value="Pleckstrin-homology domain (PH domain)/Phosphotyrosine-binding domain (PTB)"/>
    <property type="match status" value="1"/>
</dbReference>
<protein>
    <recommendedName>
        <fullName evidence="14">Small monomeric GTPase</fullName>
    </recommendedName>
</protein>
<dbReference type="SMART" id="SM00248">
    <property type="entry name" value="ANK"/>
    <property type="match status" value="2"/>
</dbReference>
<dbReference type="InterPro" id="IPR051282">
    <property type="entry name" value="Arf-GAP_GTPase_ANK_PH"/>
</dbReference>
<feature type="region of interest" description="Disordered" evidence="9">
    <location>
        <begin position="556"/>
        <end position="635"/>
    </location>
</feature>
<dbReference type="PROSITE" id="PS50088">
    <property type="entry name" value="ANK_REPEAT"/>
    <property type="match status" value="1"/>
</dbReference>
<evidence type="ECO:0000259" key="11">
    <source>
        <dbReference type="PROSITE" id="PS50115"/>
    </source>
</evidence>
<evidence type="ECO:0000256" key="1">
    <source>
        <dbReference type="ARBA" id="ARBA00005430"/>
    </source>
</evidence>
<feature type="compositionally biased region" description="Polar residues" evidence="9">
    <location>
        <begin position="356"/>
        <end position="367"/>
    </location>
</feature>
<dbReference type="InterPro" id="IPR011993">
    <property type="entry name" value="PH-like_dom_sf"/>
</dbReference>
<dbReference type="InterPro" id="IPR038508">
    <property type="entry name" value="ArfGAP_dom_sf"/>
</dbReference>
<keyword evidence="6 7" id="KW-0040">ANK repeat</keyword>
<dbReference type="InterPro" id="IPR001164">
    <property type="entry name" value="ArfGAP_dom"/>
</dbReference>
<keyword evidence="3" id="KW-0479">Metal-binding</keyword>
<dbReference type="PRINTS" id="PR00405">
    <property type="entry name" value="REVINTRACTNG"/>
</dbReference>
<evidence type="ECO:0000256" key="8">
    <source>
        <dbReference type="PROSITE-ProRule" id="PRU00288"/>
    </source>
</evidence>
<keyword evidence="4 8" id="KW-0863">Zinc-finger</keyword>
<feature type="compositionally biased region" description="Basic and acidic residues" evidence="9">
    <location>
        <begin position="462"/>
        <end position="478"/>
    </location>
</feature>
<keyword evidence="5" id="KW-0862">Zinc</keyword>
<dbReference type="InterPro" id="IPR027417">
    <property type="entry name" value="P-loop_NTPase"/>
</dbReference>
<dbReference type="PANTHER" id="PTHR45819:SF5">
    <property type="entry name" value="CENTAURIN-GAMMA-1A"/>
    <property type="match status" value="1"/>
</dbReference>
<evidence type="ECO:0008006" key="14">
    <source>
        <dbReference type="Google" id="ProtNLM"/>
    </source>
</evidence>
<dbReference type="InterPro" id="IPR001849">
    <property type="entry name" value="PH_domain"/>
</dbReference>
<dbReference type="Proteomes" id="UP001432322">
    <property type="component" value="Unassembled WGS sequence"/>
</dbReference>
<dbReference type="GO" id="GO:0003924">
    <property type="term" value="F:GTPase activity"/>
    <property type="evidence" value="ECO:0007669"/>
    <property type="project" value="InterPro"/>
</dbReference>
<feature type="domain" description="Arf-GAP" evidence="11">
    <location>
        <begin position="693"/>
        <end position="813"/>
    </location>
</feature>
<dbReference type="PROSITE" id="PS50297">
    <property type="entry name" value="ANK_REP_REGION"/>
    <property type="match status" value="1"/>
</dbReference>
<dbReference type="EMBL" id="BTSY01000003">
    <property type="protein sequence ID" value="GMT21068.1"/>
    <property type="molecule type" value="Genomic_DNA"/>
</dbReference>
<gene>
    <name evidence="12" type="ORF">PFISCL1PPCAC_12365</name>
</gene>
<dbReference type="SUPFAM" id="SSF50729">
    <property type="entry name" value="PH domain-like"/>
    <property type="match status" value="1"/>
</dbReference>
<sequence>ISVSSYRSDSSNRPSSSEQIKQEIQRFESVHPCIYQVYDLLEQIQDEQLQAAIRDQVVGIEDAFVNSHEWTLSRQVSELHLGIIGASHSGKTALVHRYLTGAFQQEESPEGGRFKKEVFLEGQSHLLLIRDEGVAVPDAQFTLWTDAVLFVFAVDAWDTFEHLQRLYNLMCDYRSLNEMPVILVGTKDTVSEASPRVVTEEQGKRLAHKFGRCAYFETNAGYGTNVEKVFKDACLKMFHSRRVSFGGFRAPTPTEKYNSDARMSSLYGTSSSARGGTSGYPAGSLGTVPGPAHHRSVSAVPGEMQPRGGSKHAAHPYGTVNATRTHQHSSAIPFSTAPSSSFASRASQLDPRGVSPSASQKSIASVSNGAVYSRSTAALYDMNGVGGSSLYMPSGISSVSSMGVVGGMGGGMMMDPSSAGGVGVASSSSVSTSHLPTPSSTPTTQRKNRRISNIFQRPSKGASEHHGHGGHGHSEEKMRDVGQGRAIPIMQGQLYKRSGGKSALNRGEWKKKFVTLTNDGKLTYHQSLKEYMDNGSGKEVFLGLATVRLPGRQRMRNSQAASAVMEGVEGGELQRTPREASGEGTSGGGSDDGAPSSTSSNLRISASVPITPQTVANSKKRRGYSKKAGGGKGNEEDEECFEIVTCDQKRWEFCAASVEEREEWVKAIEGQIDAALQKQTSAPTSQSRVLGARNEVQAMLSVAGNEGCADCLATRPEWASLNLGTLVCMECSGIHRNLGSHISRVRSLKFDEWPVEYLSVMRAIGNTTANRLWEARLAAEEKPRADASPEEREAFIRAKYVDKRYLGPLEDTTTPIGMQLIGAVLAADVPEVCGLLARATSADVNTTVSMTDRRTVLHLACSSGRVVVVQLLLWNNAEVRALDEAGRSALWHARNGDASECAAVLIAAGLSPDYGTDRSTTAERDRTAAAATIHAAEPQVILGSMSSRDYTDSTRRLTSVGGNA</sequence>
<dbReference type="SUPFAM" id="SSF48403">
    <property type="entry name" value="Ankyrin repeat"/>
    <property type="match status" value="1"/>
</dbReference>
<feature type="compositionally biased region" description="Low complexity" evidence="9">
    <location>
        <begin position="329"/>
        <end position="347"/>
    </location>
</feature>
<organism evidence="12 13">
    <name type="scientific">Pristionchus fissidentatus</name>
    <dbReference type="NCBI Taxonomy" id="1538716"/>
    <lineage>
        <taxon>Eukaryota</taxon>
        <taxon>Metazoa</taxon>
        <taxon>Ecdysozoa</taxon>
        <taxon>Nematoda</taxon>
        <taxon>Chromadorea</taxon>
        <taxon>Rhabditida</taxon>
        <taxon>Rhabditina</taxon>
        <taxon>Diplogasteromorpha</taxon>
        <taxon>Diplogasteroidea</taxon>
        <taxon>Neodiplogasteridae</taxon>
        <taxon>Pristionchus</taxon>
    </lineage>
</organism>
<dbReference type="PROSITE" id="PS50115">
    <property type="entry name" value="ARFGAP"/>
    <property type="match status" value="1"/>
</dbReference>
<dbReference type="GO" id="GO:0005096">
    <property type="term" value="F:GTPase activator activity"/>
    <property type="evidence" value="ECO:0007669"/>
    <property type="project" value="UniProtKB-KW"/>
</dbReference>
<dbReference type="Gene3D" id="3.40.50.300">
    <property type="entry name" value="P-loop containing nucleotide triphosphate hydrolases"/>
    <property type="match status" value="1"/>
</dbReference>
<feature type="compositionally biased region" description="Low complexity" evidence="9">
    <location>
        <begin position="1"/>
        <end position="17"/>
    </location>
</feature>
<dbReference type="PANTHER" id="PTHR45819">
    <property type="entry name" value="CENTAURIN-GAMMA-1A"/>
    <property type="match status" value="1"/>
</dbReference>
<dbReference type="SMART" id="SM00173">
    <property type="entry name" value="RAS"/>
    <property type="match status" value="1"/>
</dbReference>
<evidence type="ECO:0000256" key="7">
    <source>
        <dbReference type="PROSITE-ProRule" id="PRU00023"/>
    </source>
</evidence>
<feature type="domain" description="PH" evidence="10">
    <location>
        <begin position="487"/>
        <end position="673"/>
    </location>
</feature>
<accession>A0AAV5VRU6</accession>
<dbReference type="Pfam" id="PF01412">
    <property type="entry name" value="ArfGap"/>
    <property type="match status" value="1"/>
</dbReference>
<keyword evidence="2" id="KW-0343">GTPase activation</keyword>
<dbReference type="SUPFAM" id="SSF52540">
    <property type="entry name" value="P-loop containing nucleoside triphosphate hydrolases"/>
    <property type="match status" value="1"/>
</dbReference>
<feature type="region of interest" description="Disordered" evidence="9">
    <location>
        <begin position="417"/>
        <end position="478"/>
    </location>
</feature>
<evidence type="ECO:0000256" key="6">
    <source>
        <dbReference type="ARBA" id="ARBA00023043"/>
    </source>
</evidence>
<comment type="similarity">
    <text evidence="1">Belongs to the centaurin gamma-like family.</text>
</comment>
<evidence type="ECO:0000256" key="3">
    <source>
        <dbReference type="ARBA" id="ARBA00022723"/>
    </source>
</evidence>
<dbReference type="InterPro" id="IPR001806">
    <property type="entry name" value="Small_GTPase"/>
</dbReference>
<evidence type="ECO:0000259" key="10">
    <source>
        <dbReference type="PROSITE" id="PS50003"/>
    </source>
</evidence>
<dbReference type="FunFam" id="1.10.220.150:FF:000009">
    <property type="entry name" value="stromal membrane-associated protein 1 isoform X1"/>
    <property type="match status" value="1"/>
</dbReference>
<dbReference type="InterPro" id="IPR036770">
    <property type="entry name" value="Ankyrin_rpt-contain_sf"/>
</dbReference>
<feature type="region of interest" description="Disordered" evidence="9">
    <location>
        <begin position="1"/>
        <end position="20"/>
    </location>
</feature>
<name>A0AAV5VRU6_9BILA</name>
<comment type="caution">
    <text evidence="12">The sequence shown here is derived from an EMBL/GenBank/DDBJ whole genome shotgun (WGS) entry which is preliminary data.</text>
</comment>
<dbReference type="PROSITE" id="PS50003">
    <property type="entry name" value="PH_DOMAIN"/>
    <property type="match status" value="1"/>
</dbReference>
<dbReference type="Gene3D" id="1.10.220.150">
    <property type="entry name" value="Arf GTPase activating protein"/>
    <property type="match status" value="1"/>
</dbReference>
<keyword evidence="13" id="KW-1185">Reference proteome</keyword>
<evidence type="ECO:0000256" key="2">
    <source>
        <dbReference type="ARBA" id="ARBA00022468"/>
    </source>
</evidence>
<dbReference type="InterPro" id="IPR037278">
    <property type="entry name" value="ARFGAP/RecO"/>
</dbReference>
<dbReference type="Pfam" id="PF12796">
    <property type="entry name" value="Ank_2"/>
    <property type="match status" value="1"/>
</dbReference>
<dbReference type="SMART" id="SM00175">
    <property type="entry name" value="RAB"/>
    <property type="match status" value="1"/>
</dbReference>
<dbReference type="AlphaFoldDB" id="A0AAV5VRU6"/>
<evidence type="ECO:0000256" key="5">
    <source>
        <dbReference type="ARBA" id="ARBA00022833"/>
    </source>
</evidence>
<feature type="compositionally biased region" description="Polar residues" evidence="9">
    <location>
        <begin position="601"/>
        <end position="617"/>
    </location>
</feature>
<feature type="repeat" description="ANK" evidence="7">
    <location>
        <begin position="852"/>
        <end position="884"/>
    </location>
</feature>
<dbReference type="SUPFAM" id="SSF57863">
    <property type="entry name" value="ArfGap/RecO-like zinc finger"/>
    <property type="match status" value="1"/>
</dbReference>
<evidence type="ECO:0000313" key="12">
    <source>
        <dbReference type="EMBL" id="GMT21068.1"/>
    </source>
</evidence>
<dbReference type="GO" id="GO:0005525">
    <property type="term" value="F:GTP binding"/>
    <property type="evidence" value="ECO:0007669"/>
    <property type="project" value="InterPro"/>
</dbReference>
<evidence type="ECO:0000256" key="9">
    <source>
        <dbReference type="SAM" id="MobiDB-lite"/>
    </source>
</evidence>
<dbReference type="SMART" id="SM00174">
    <property type="entry name" value="RHO"/>
    <property type="match status" value="1"/>
</dbReference>
<proteinExistence type="inferred from homology"/>